<proteinExistence type="predicted"/>
<evidence type="ECO:0000313" key="1">
    <source>
        <dbReference type="Proteomes" id="UP000887581"/>
    </source>
</evidence>
<evidence type="ECO:0000313" key="2">
    <source>
        <dbReference type="WBParaSite" id="sdigi.contig46.g2847.t1"/>
    </source>
</evidence>
<protein>
    <submittedName>
        <fullName evidence="2">Uncharacterized protein</fullName>
    </submittedName>
</protein>
<dbReference type="Proteomes" id="UP000887581">
    <property type="component" value="Unplaced"/>
</dbReference>
<reference evidence="2" key="1">
    <citation type="submission" date="2022-11" db="UniProtKB">
        <authorList>
            <consortium name="WormBaseParasite"/>
        </authorList>
    </citation>
    <scope>IDENTIFICATION</scope>
</reference>
<keyword evidence="1" id="KW-1185">Reference proteome</keyword>
<dbReference type="WBParaSite" id="sdigi.contig46.g2847.t1">
    <property type="protein sequence ID" value="sdigi.contig46.g2847.t1"/>
    <property type="gene ID" value="sdigi.contig46.g2847"/>
</dbReference>
<organism evidence="1 2">
    <name type="scientific">Setaria digitata</name>
    <dbReference type="NCBI Taxonomy" id="48799"/>
    <lineage>
        <taxon>Eukaryota</taxon>
        <taxon>Metazoa</taxon>
        <taxon>Ecdysozoa</taxon>
        <taxon>Nematoda</taxon>
        <taxon>Chromadorea</taxon>
        <taxon>Rhabditida</taxon>
        <taxon>Spirurina</taxon>
        <taxon>Spiruromorpha</taxon>
        <taxon>Filarioidea</taxon>
        <taxon>Setariidae</taxon>
        <taxon>Setaria</taxon>
    </lineage>
</organism>
<accession>A0A915Q1P6</accession>
<dbReference type="AlphaFoldDB" id="A0A915Q1P6"/>
<name>A0A915Q1P6_9BILA</name>
<sequence length="109" mass="12397">MAYIRLNRVRLSPQFLSCHVLHGNCFSAGGVVFYGGAKTCLEKQPVSFLVLLRDISQVRFCTWNSSIVEGSELERISRGVVTYLCGGRSKIERAEEELREDSSYMNWMI</sequence>